<dbReference type="PRINTS" id="PR01652">
    <property type="entry name" value="SHAPEPROTEIN"/>
</dbReference>
<evidence type="ECO:0000256" key="2">
    <source>
        <dbReference type="ARBA" id="ARBA00022741"/>
    </source>
</evidence>
<evidence type="ECO:0000256" key="5">
    <source>
        <dbReference type="ARBA" id="ARBA00023458"/>
    </source>
</evidence>
<organism evidence="7 8">
    <name type="scientific">Candidatus Shapirobacteria bacterium GW2011_GWE1_38_10</name>
    <dbReference type="NCBI Taxonomy" id="1618488"/>
    <lineage>
        <taxon>Bacteria</taxon>
        <taxon>Candidatus Shapironibacteriota</taxon>
    </lineage>
</organism>
<comment type="caution">
    <text evidence="6">Lacks conserved residue(s) required for the propagation of feature annotation.</text>
</comment>
<dbReference type="SUPFAM" id="SSF53067">
    <property type="entry name" value="Actin-like ATPase domain"/>
    <property type="match status" value="2"/>
</dbReference>
<dbReference type="PANTHER" id="PTHR42749">
    <property type="entry name" value="CELL SHAPE-DETERMINING PROTEIN MREB"/>
    <property type="match status" value="1"/>
</dbReference>
<sequence>MKWWTKFIANFYWEVGVDLGSSSVKIYVKGKGIIVDEPSMVARLKKKKNGIHKLLIYGQRAKEMVNREPKQIEVVAPINHGVIADLITAEALVAYFMKLTNEIPSTYPKFLKPRVIVGVPGTISNVQKRAFRAIFSQVGVSKIVLVESGVLGVLGSGFKLDESGGVLFLDIGGGKTEASLVSMGGIVISRGLEMGGNDFDESIINYVKMKYGLLIGNNTAEKVKIDMGGVIRGRDLESNLPKSIRLRNEEIREATALNVKRIVNLVKVVLDEMPTEMTDDVLKRGVIMSGGGAQFLGIDKLIEEEIKINAVIVSNPTYGVVKGEGELLENDDWFQKIKLISSMN</sequence>
<evidence type="ECO:0000256" key="1">
    <source>
        <dbReference type="ARBA" id="ARBA00022490"/>
    </source>
</evidence>
<dbReference type="HAMAP" id="MF_02207">
    <property type="entry name" value="MreB"/>
    <property type="match status" value="1"/>
</dbReference>
<gene>
    <name evidence="6" type="primary">mreB</name>
    <name evidence="7" type="ORF">US68_C0017G0003</name>
</gene>
<keyword evidence="1 6" id="KW-0963">Cytoplasm</keyword>
<dbReference type="InterPro" id="IPR056546">
    <property type="entry name" value="MreB_MamK-like"/>
</dbReference>
<dbReference type="GO" id="GO:0005524">
    <property type="term" value="F:ATP binding"/>
    <property type="evidence" value="ECO:0007669"/>
    <property type="project" value="UniProtKB-KW"/>
</dbReference>
<dbReference type="Gene3D" id="3.30.420.40">
    <property type="match status" value="2"/>
</dbReference>
<evidence type="ECO:0000313" key="8">
    <source>
        <dbReference type="Proteomes" id="UP000034231"/>
    </source>
</evidence>
<comment type="similarity">
    <text evidence="5 6">Belongs to the FtsA/MreB family.</text>
</comment>
<dbReference type="Proteomes" id="UP000034231">
    <property type="component" value="Unassembled WGS sequence"/>
</dbReference>
<reference evidence="7 8" key="1">
    <citation type="journal article" date="2015" name="Nature">
        <title>rRNA introns, odd ribosomes, and small enigmatic genomes across a large radiation of phyla.</title>
        <authorList>
            <person name="Brown C.T."/>
            <person name="Hug L.A."/>
            <person name="Thomas B.C."/>
            <person name="Sharon I."/>
            <person name="Castelle C.J."/>
            <person name="Singh A."/>
            <person name="Wilkins M.J."/>
            <person name="Williams K.H."/>
            <person name="Banfield J.F."/>
        </authorList>
    </citation>
    <scope>NUCLEOTIDE SEQUENCE [LARGE SCALE GENOMIC DNA]</scope>
</reference>
<proteinExistence type="inferred from homology"/>
<dbReference type="GO" id="GO:0008360">
    <property type="term" value="P:regulation of cell shape"/>
    <property type="evidence" value="ECO:0007669"/>
    <property type="project" value="UniProtKB-UniRule"/>
</dbReference>
<dbReference type="InterPro" id="IPR004753">
    <property type="entry name" value="MreB"/>
</dbReference>
<dbReference type="AlphaFoldDB" id="A0A0G0I3V3"/>
<comment type="subunit">
    <text evidence="6">Forms polymers.</text>
</comment>
<dbReference type="GO" id="GO:0005737">
    <property type="term" value="C:cytoplasm"/>
    <property type="evidence" value="ECO:0007669"/>
    <property type="project" value="UniProtKB-SubCell"/>
</dbReference>
<dbReference type="EMBL" id="LBTX01000017">
    <property type="protein sequence ID" value="KKQ49222.1"/>
    <property type="molecule type" value="Genomic_DNA"/>
</dbReference>
<dbReference type="GO" id="GO:0000902">
    <property type="term" value="P:cell morphogenesis"/>
    <property type="evidence" value="ECO:0007669"/>
    <property type="project" value="InterPro"/>
</dbReference>
<evidence type="ECO:0000256" key="6">
    <source>
        <dbReference type="HAMAP-Rule" id="MF_02207"/>
    </source>
</evidence>
<keyword evidence="3 6" id="KW-0067">ATP-binding</keyword>
<dbReference type="InterPro" id="IPR043129">
    <property type="entry name" value="ATPase_NBD"/>
</dbReference>
<evidence type="ECO:0000256" key="4">
    <source>
        <dbReference type="ARBA" id="ARBA00022960"/>
    </source>
</evidence>
<accession>A0A0G0I3V3</accession>
<feature type="binding site" evidence="6">
    <location>
        <begin position="221"/>
        <end position="224"/>
    </location>
    <ligand>
        <name>ATP</name>
        <dbReference type="ChEBI" id="CHEBI:30616"/>
    </ligand>
</feature>
<keyword evidence="4 6" id="KW-0133">Cell shape</keyword>
<dbReference type="Pfam" id="PF06723">
    <property type="entry name" value="MreB_Mbl"/>
    <property type="match status" value="1"/>
</dbReference>
<protein>
    <recommendedName>
        <fullName evidence="6">Cell shape-determining protein MreB</fullName>
    </recommendedName>
</protein>
<comment type="function">
    <text evidence="6">Forms membrane-associated dynamic filaments that are essential for cell shape determination. Acts by regulating cell wall synthesis and cell elongation, and thus cell shape. A feedback loop between cell geometry and MreB localization may maintain elongated cell shape by targeting cell wall growth to regions of negative cell wall curvature.</text>
</comment>
<dbReference type="CDD" id="cd10225">
    <property type="entry name" value="ASKHA_NBD_MreB-like"/>
    <property type="match status" value="1"/>
</dbReference>
<evidence type="ECO:0000256" key="3">
    <source>
        <dbReference type="ARBA" id="ARBA00022840"/>
    </source>
</evidence>
<dbReference type="PANTHER" id="PTHR42749:SF1">
    <property type="entry name" value="CELL SHAPE-DETERMINING PROTEIN MREB"/>
    <property type="match status" value="1"/>
</dbReference>
<comment type="subcellular location">
    <subcellularLocation>
        <location evidence="6">Cytoplasm</location>
    </subcellularLocation>
    <text evidence="6">Membrane-associated.</text>
</comment>
<name>A0A0G0I3V3_9BACT</name>
<keyword evidence="2 6" id="KW-0547">Nucleotide-binding</keyword>
<evidence type="ECO:0000313" key="7">
    <source>
        <dbReference type="EMBL" id="KKQ49222.1"/>
    </source>
</evidence>
<comment type="caution">
    <text evidence="7">The sequence shown here is derived from an EMBL/GenBank/DDBJ whole genome shotgun (WGS) entry which is preliminary data.</text>
</comment>